<organism evidence="2">
    <name type="scientific">hydrothermal vent metagenome</name>
    <dbReference type="NCBI Taxonomy" id="652676"/>
    <lineage>
        <taxon>unclassified sequences</taxon>
        <taxon>metagenomes</taxon>
        <taxon>ecological metagenomes</taxon>
    </lineage>
</organism>
<feature type="domain" description="Tc1-like transposase DDE" evidence="1">
    <location>
        <begin position="34"/>
        <end position="101"/>
    </location>
</feature>
<name>A0A3B0SXD3_9ZZZZ</name>
<dbReference type="InterPro" id="IPR036397">
    <property type="entry name" value="RNaseH_sf"/>
</dbReference>
<dbReference type="EMBL" id="UOED01000133">
    <property type="protein sequence ID" value="VAV99415.1"/>
    <property type="molecule type" value="Genomic_DNA"/>
</dbReference>
<evidence type="ECO:0000313" key="2">
    <source>
        <dbReference type="EMBL" id="VAV99415.1"/>
    </source>
</evidence>
<dbReference type="InterPro" id="IPR038717">
    <property type="entry name" value="Tc1-like_DDE_dom"/>
</dbReference>
<dbReference type="GO" id="GO:0003676">
    <property type="term" value="F:nucleic acid binding"/>
    <property type="evidence" value="ECO:0007669"/>
    <property type="project" value="InterPro"/>
</dbReference>
<dbReference type="AlphaFoldDB" id="A0A3B0SXD3"/>
<evidence type="ECO:0000259" key="1">
    <source>
        <dbReference type="Pfam" id="PF13358"/>
    </source>
</evidence>
<dbReference type="Gene3D" id="3.30.420.10">
    <property type="entry name" value="Ribonuclease H-like superfamily/Ribonuclease H"/>
    <property type="match status" value="1"/>
</dbReference>
<accession>A0A3B0SXD3</accession>
<dbReference type="Pfam" id="PF13358">
    <property type="entry name" value="DDE_3"/>
    <property type="match status" value="1"/>
</dbReference>
<gene>
    <name evidence="2" type="ORF">MNBD_ALPHA02-1988</name>
</gene>
<protein>
    <submittedName>
        <fullName evidence="2">Mobile element protein</fullName>
    </submittedName>
</protein>
<proteinExistence type="predicted"/>
<reference evidence="2" key="1">
    <citation type="submission" date="2018-06" db="EMBL/GenBank/DDBJ databases">
        <authorList>
            <person name="Zhirakovskaya E."/>
        </authorList>
    </citation>
    <scope>NUCLEOTIDE SEQUENCE</scope>
</reference>
<feature type="non-terminal residue" evidence="2">
    <location>
        <position position="111"/>
    </location>
</feature>
<sequence length="111" mass="12274">MGKFYSVDLRERIVMAVDQGMSRRGAARHFSASVPHGHWKTTTFLAGLRHDRITAPLVLDGPMNGLIFKAYIKQFLVPTLAPGDIVIMDNLPAHKVSGVGVFQESCRLNVK</sequence>